<protein>
    <recommendedName>
        <fullName evidence="4">Major facilitator superfamily (MFS) profile domain-containing protein</fullName>
    </recommendedName>
</protein>
<dbReference type="RefSeq" id="WP_167635825.1">
    <property type="nucleotide sequence ID" value="NZ_JAATOP010000001.1"/>
</dbReference>
<dbReference type="Proteomes" id="UP000709466">
    <property type="component" value="Unassembled WGS sequence"/>
</dbReference>
<accession>A0ABX0VW82</accession>
<keyword evidence="3" id="KW-1185">Reference proteome</keyword>
<reference evidence="2 3" key="1">
    <citation type="submission" date="2020-03" db="EMBL/GenBank/DDBJ databases">
        <title>Bacterial isolates of synthetic phycosphere.</title>
        <authorList>
            <person name="Fu H."/>
            <person name="Moran M.A."/>
        </authorList>
    </citation>
    <scope>NUCLEOTIDE SEQUENCE [LARGE SCALE GENOMIC DNA]</scope>
    <source>
        <strain evidence="2 3">HF1</strain>
    </source>
</reference>
<keyword evidence="1" id="KW-0812">Transmembrane</keyword>
<keyword evidence="1" id="KW-0472">Membrane</keyword>
<gene>
    <name evidence="2" type="ORF">HCZ30_00615</name>
</gene>
<comment type="caution">
    <text evidence="2">The sequence shown here is derived from an EMBL/GenBank/DDBJ whole genome shotgun (WGS) entry which is preliminary data.</text>
</comment>
<evidence type="ECO:0008006" key="4">
    <source>
        <dbReference type="Google" id="ProtNLM"/>
    </source>
</evidence>
<feature type="transmembrane region" description="Helical" evidence="1">
    <location>
        <begin position="29"/>
        <end position="48"/>
    </location>
</feature>
<evidence type="ECO:0000313" key="3">
    <source>
        <dbReference type="Proteomes" id="UP000709466"/>
    </source>
</evidence>
<proteinExistence type="predicted"/>
<organism evidence="2 3">
    <name type="scientific">Marivivens donghaensis</name>
    <dbReference type="NCBI Taxonomy" id="1699413"/>
    <lineage>
        <taxon>Bacteria</taxon>
        <taxon>Pseudomonadati</taxon>
        <taxon>Pseudomonadota</taxon>
        <taxon>Alphaproteobacteria</taxon>
        <taxon>Rhodobacterales</taxon>
        <taxon>Paracoccaceae</taxon>
        <taxon>Marivivens group</taxon>
        <taxon>Marivivens</taxon>
    </lineage>
</organism>
<keyword evidence="1" id="KW-1133">Transmembrane helix</keyword>
<evidence type="ECO:0000313" key="2">
    <source>
        <dbReference type="EMBL" id="NIY70932.1"/>
    </source>
</evidence>
<evidence type="ECO:0000256" key="1">
    <source>
        <dbReference type="SAM" id="Phobius"/>
    </source>
</evidence>
<dbReference type="EMBL" id="JAATOP010000001">
    <property type="protein sequence ID" value="NIY70932.1"/>
    <property type="molecule type" value="Genomic_DNA"/>
</dbReference>
<name>A0ABX0VW82_9RHOB</name>
<sequence>MALVAFLAGSFLGLCLAVAGIVFLNLGVVAAFSIYLIAGIAAPLSVLISNMHGRRARATANILARING</sequence>